<feature type="transmembrane region" description="Helical" evidence="3">
    <location>
        <begin position="448"/>
        <end position="471"/>
    </location>
</feature>
<evidence type="ECO:0000256" key="3">
    <source>
        <dbReference type="SAM" id="Phobius"/>
    </source>
</evidence>
<feature type="compositionally biased region" description="Low complexity" evidence="2">
    <location>
        <begin position="2272"/>
        <end position="2299"/>
    </location>
</feature>
<feature type="compositionally biased region" description="Polar residues" evidence="2">
    <location>
        <begin position="2175"/>
        <end position="2185"/>
    </location>
</feature>
<organism evidence="4 5">
    <name type="scientific">Plasmodium berghei</name>
    <dbReference type="NCBI Taxonomy" id="5821"/>
    <lineage>
        <taxon>Eukaryota</taxon>
        <taxon>Sar</taxon>
        <taxon>Alveolata</taxon>
        <taxon>Apicomplexa</taxon>
        <taxon>Aconoidasida</taxon>
        <taxon>Haemosporida</taxon>
        <taxon>Plasmodiidae</taxon>
        <taxon>Plasmodium</taxon>
        <taxon>Plasmodium (Vinckeia)</taxon>
    </lineage>
</organism>
<accession>A0A113RE92</accession>
<dbReference type="EMBL" id="LT160028">
    <property type="protein sequence ID" value="CXI28948.1"/>
    <property type="molecule type" value="Genomic_DNA"/>
</dbReference>
<feature type="region of interest" description="Disordered" evidence="2">
    <location>
        <begin position="1444"/>
        <end position="1467"/>
    </location>
</feature>
<feature type="transmembrane region" description="Helical" evidence="3">
    <location>
        <begin position="348"/>
        <end position="370"/>
    </location>
</feature>
<dbReference type="VEuPathDB" id="PlasmoDB:PBANKA_0801800"/>
<keyword evidence="3" id="KW-1133">Transmembrane helix</keyword>
<keyword evidence="3" id="KW-0472">Membrane</keyword>
<keyword evidence="1" id="KW-0175">Coiled coil</keyword>
<feature type="region of interest" description="Disordered" evidence="2">
    <location>
        <begin position="2163"/>
        <end position="2189"/>
    </location>
</feature>
<evidence type="ECO:0000313" key="5">
    <source>
        <dbReference type="Proteomes" id="UP000069549"/>
    </source>
</evidence>
<feature type="transmembrane region" description="Helical" evidence="3">
    <location>
        <begin position="376"/>
        <end position="394"/>
    </location>
</feature>
<feature type="compositionally biased region" description="Basic and acidic residues" evidence="2">
    <location>
        <begin position="2317"/>
        <end position="2326"/>
    </location>
</feature>
<name>A0A113RE92_PLABE</name>
<feature type="compositionally biased region" description="Basic and acidic residues" evidence="2">
    <location>
        <begin position="1450"/>
        <end position="1463"/>
    </location>
</feature>
<feature type="transmembrane region" description="Helical" evidence="3">
    <location>
        <begin position="306"/>
        <end position="327"/>
    </location>
</feature>
<gene>
    <name evidence="4" type="ORF">PBK173_000144200</name>
</gene>
<feature type="coiled-coil region" evidence="1">
    <location>
        <begin position="2474"/>
        <end position="2501"/>
    </location>
</feature>
<feature type="region of interest" description="Disordered" evidence="2">
    <location>
        <begin position="1487"/>
        <end position="1514"/>
    </location>
</feature>
<evidence type="ECO:0000256" key="1">
    <source>
        <dbReference type="SAM" id="Coils"/>
    </source>
</evidence>
<proteinExistence type="predicted"/>
<protein>
    <submittedName>
        <fullName evidence="4">Uncharacterized protein</fullName>
    </submittedName>
</protein>
<feature type="region of interest" description="Disordered" evidence="2">
    <location>
        <begin position="2252"/>
        <end position="2331"/>
    </location>
</feature>
<evidence type="ECO:0000313" key="4">
    <source>
        <dbReference type="EMBL" id="CXI28948.1"/>
    </source>
</evidence>
<feature type="transmembrane region" description="Helical" evidence="3">
    <location>
        <begin position="260"/>
        <end position="280"/>
    </location>
</feature>
<reference evidence="4 5" key="1">
    <citation type="submission" date="2016-02" db="EMBL/GenBank/DDBJ databases">
        <authorList>
            <consortium name="Pathogen Informatics"/>
        </authorList>
    </citation>
    <scope>NUCLEOTIDE SEQUENCE [LARGE SCALE GENOMIC DNA]</scope>
    <source>
        <strain evidence="4 5">K173</strain>
    </source>
</reference>
<feature type="transmembrane region" description="Helical" evidence="3">
    <location>
        <begin position="222"/>
        <end position="248"/>
    </location>
</feature>
<keyword evidence="3" id="KW-0812">Transmembrane</keyword>
<feature type="compositionally biased region" description="Low complexity" evidence="2">
    <location>
        <begin position="2252"/>
        <end position="2264"/>
    </location>
</feature>
<sequence length="2983" mass="348450">MYKLSNINSRDIENAINFHDNLFEMIEEEDGEKPDDISLGTSEYFDKNDILEKRIEEENKIIDIFNKSLDVNDTEYNKIMSYSKLLSHDVDNNIESEEIKINETIEERENLETPKIYIEKSSNNNSNTNLYKYNEHYEKNEINDSQNDDIKINSTKHNQDTNTNRYKLYLSKENLPEKLEKVKVKINNIMKNVLNSYKESYKKQYISRLFQFRDINCIFSCMFFTLLIIFFFMNEWMGILLSILLFMISMQLKYALSNMVLLNSIIAIILISIATSFSYANINKNVIGNIVVGQNDNIIINANRNLLMLETCLCLFYALILFTYMISLRGITKYRQKHIWIYHNVITLFNFLDVCLIFSFGVLAFFFIFIALESNLLTIFSIILFVSSFLTYTLRSFSNILMLIIQTSLTITNLIIVSTSLPINHPINNKIIVNMQAQGTNKLLNNIYLFYMTYLIFFLALNLLYTFYVFFSNKIFLSRLFAQRKIYFSNVFPYPTKSFNECANGEIYFKQDKYILCLGDNNQILHAYKQNSKPVEIDIRKYMYNEFHFYKQLLLNTIIDSNNLTNEDINYAIKHNANEGNNNHYSNYQKQKNFKNKTSKYNNNGNRDVVLDVIDTSSDMSSNSLSIAGEPEIIKNKHVSSCNNNNTNSYKNIIKKNSRLLLKKVTNIQDEKLYKNKRKGNKTLNNYYYLTNCEYSNSDSNSLFYSKYSHIIGVLVKNYDDLIYYLNKKKILNKLIDSESEINNTNAKTNDKGFNNLGENKSNELSMSSELKIDTNILNDEAISNCSNIKKNETKSNSQMNDMHNISKSIDNITPSYKSEFDSNNLSNQIFMGTLEKENDSSFYWINKKKNFNKSNSIFTNCTNEYFNIPIYSASPNISPDKCNKMDENYFWYYYPGIIDRVYNEWLTCKNLDCKKFNNDFYHLLKNSNEIQKYFYQSNSIEKQGDIKLFDITQVLSNNINIINKIVQPYSPLKSSSLLSGDLLPNNNNGNSLNGIINNFLEDINIDGDDICYFDISNMQFFIEDNNNNINLFLSSLAHNHRIHKLLNNHIAINSSDILQSLIKEIDEYTQENKKNTNSYYQYNNKINDNAKFLFNDYTYNDLEKKGTHILDENKENSIILNNSYGYKNKSNNIKNYNINNNNNIDAIIENWKFNKIGDINILKNNNFKFNGFNLQDADGTLIQDKYKSNSENINFNDLLKYAETLIIQNTGNEFMKESFADALSSNLYYESEIELINNFDEILSNFIKNVQTEKVNSLSSSNLMDNKQNYEVGAYSNTRKSAYKENISNIIDGSNNNEQFYQSLNIQTLQTNKSDSMTKNKKCTDILDNIISESNMSNKGMYTTKELTDVKKLNIREILTSPSKLDEFTIPKTKTKDSIECLKKENKNIKELTELPYNSLKEYIDNDPISEKKQTSNHNLLFESCFNLSSSIKETKHNNEHVLSSYGNVKDEKDKNKLKEKEGEETDEIKNLYNSIKDTKFMKKTNINKNKSNERNHSNCYSSSNHKHHKKNGKKENNFVENFCIYSNNINYDSKKKTQGKHDEHKQIIIDQYDDDNYEKEYGYNSEYIKRIEEKNYSTKNISNDNISNSNNYNIDNYDLIKNLKKYLSSSSNIGIDDNEFNDTFLLDYINKYLENNNSYNINIYNEVVINRNNNKRENAEETEVDKIKHTYNTSEFIHKLKQNNNDKQYIKKKNTFLKKIDLFSSFNEKNNLSKYYDTYDGSKLFKELDKKINKENAFFSNLYNNNSTNFLNMSILKSNYSNSNSCDNNFLNKTDLLKNWSYNTKLMNVNVKTNEKKHDTSNIYNVKKLNTLEKIKEDIMNYIPIKLTNLKKNENHTNLEKNISKTKMNNPVSCIGSLSNKYDNLYSNINEENNSLFLSKDKKVSNNLFTTNEQDENTIKYKQNMQNITNGNDDIYHSIYDLENSNKNNNIENSVFELINNENHSQEYQKNQMSQEIIKKPNINLMISNSPNSIRNLGHQTSPKISNILNDSKTINIDKNDILDNKNKIKIYQPNKNIFNDVYGFRNKISETNSSTENDLTELLAGSDVFYESFKYKSDENIDDLKKYTHLELYNNEENEKKKITFNNVNDNNNNFISYEIKDNSNITQSPDAKNNINIQSNKEKEITKGNKNTEKLNDTSILSLSGKYYLTHQNIYNEKSNSRNRSTSTNSFFLKNNNSFENKNYPDSEKKILHNFFKNSNTHKHSNDFEIKNGQSIKLIKENDDTLDKQIDEILNKLNSQNEIDNQLKNATKKNTNSNDSSKSDSSSKSENNSNKSSTSKNQSKSESNSNDSANAFGNVKKKKTSNNKQNQLKRSDHSEKNTYKNNEMMISGFLKKNRYNFSSEENEKEEKMKIKNRYYNKCRIIKNEKNDNKHIINSFNNSYYIQHFNNIISTYSWCPNSIDLEKNEYSLKKDNIYMDTGSTEDSDVSDTSNFVNDVIHQDSNSSMSSNASEYFENRSLTKWESQKSLKNLLKNEKKIENNQISEYEDSIKHVEINTNESFIELIKQGSIFPSIKINPSTNENNEGNNKHVSNDQIYNQYKNKLEIFNSEKCSNASKHALNSSTLSYISKENNKQDIFLNTPQNNISKYDIQVFTDDGINDEYNNQKWDEVNNEVNQEINKKNYIKNKHVKNQEYKITNLNELKSVSYNSSYQNSNINDTQRNNKINSIFYHDQNDSSFYSNNSDELKSSNIGINSMDIYKLPKNLVSNIDSYNVYKNSSLSNIPFNEFEKNDIAVQNAISQYQTVNVNPTILFESKYIENVFNTHENTPSEGLKKINLQTKKNLAKQFPINQINNNNNCGIISSSRHSSIDIYQEPQNTKTYNLNNKYKSEKKEIPKTQIRNTHEKKPNYIKRENNSVVTDIQNDRKKMFIEELKKKLLEKKNVKSTNSIKISKENKKYNNIDAKKDTHYNSNLKNYKKKKNENIRKMNSESIEKKTKHMSTLQDIGKIPYSANNFCNIINSDDDIDQNMFVNMGSK</sequence>
<evidence type="ECO:0000256" key="2">
    <source>
        <dbReference type="SAM" id="MobiDB-lite"/>
    </source>
</evidence>
<dbReference type="Proteomes" id="UP000069549">
    <property type="component" value="Chromosome 8"/>
</dbReference>